<accession>A0A6P2IMY6</accession>
<reference evidence="6 7" key="1">
    <citation type="submission" date="2019-09" db="EMBL/GenBank/DDBJ databases">
        <authorList>
            <person name="Depoorter E."/>
        </authorList>
    </citation>
    <scope>NUCLEOTIDE SEQUENCE [LARGE SCALE GENOMIC DNA]</scope>
    <source>
        <strain evidence="6">LMG 6863</strain>
    </source>
</reference>
<organism evidence="6 7">
    <name type="scientific">Burkholderia lata (strain ATCC 17760 / DSM 23089 / LMG 22485 / NCIMB 9086 / R18194 / 383)</name>
    <dbReference type="NCBI Taxonomy" id="482957"/>
    <lineage>
        <taxon>Bacteria</taxon>
        <taxon>Pseudomonadati</taxon>
        <taxon>Pseudomonadota</taxon>
        <taxon>Betaproteobacteria</taxon>
        <taxon>Burkholderiales</taxon>
        <taxon>Burkholderiaceae</taxon>
        <taxon>Burkholderia</taxon>
        <taxon>Burkholderia cepacia complex</taxon>
    </lineage>
</organism>
<dbReference type="SUPFAM" id="SSF46785">
    <property type="entry name" value="Winged helix' DNA-binding domain"/>
    <property type="match status" value="1"/>
</dbReference>
<dbReference type="PANTHER" id="PTHR30419:SF30">
    <property type="entry name" value="LYSR FAMILY TRANSCRIPTIONAL REGULATOR"/>
    <property type="match status" value="1"/>
</dbReference>
<dbReference type="EMBL" id="CABVPY010000006">
    <property type="protein sequence ID" value="VWB30900.1"/>
    <property type="molecule type" value="Genomic_DNA"/>
</dbReference>
<dbReference type="InterPro" id="IPR036390">
    <property type="entry name" value="WH_DNA-bd_sf"/>
</dbReference>
<dbReference type="InterPro" id="IPR000847">
    <property type="entry name" value="LysR_HTH_N"/>
</dbReference>
<evidence type="ECO:0000256" key="3">
    <source>
        <dbReference type="ARBA" id="ARBA00023125"/>
    </source>
</evidence>
<dbReference type="GO" id="GO:0003700">
    <property type="term" value="F:DNA-binding transcription factor activity"/>
    <property type="evidence" value="ECO:0007669"/>
    <property type="project" value="InterPro"/>
</dbReference>
<dbReference type="SUPFAM" id="SSF53850">
    <property type="entry name" value="Periplasmic binding protein-like II"/>
    <property type="match status" value="1"/>
</dbReference>
<dbReference type="InterPro" id="IPR005119">
    <property type="entry name" value="LysR_subst-bd"/>
</dbReference>
<dbReference type="Proteomes" id="UP000494170">
    <property type="component" value="Unassembled WGS sequence"/>
</dbReference>
<evidence type="ECO:0000313" key="6">
    <source>
        <dbReference type="EMBL" id="VWB30900.1"/>
    </source>
</evidence>
<dbReference type="InterPro" id="IPR036388">
    <property type="entry name" value="WH-like_DNA-bd_sf"/>
</dbReference>
<evidence type="ECO:0000259" key="5">
    <source>
        <dbReference type="PROSITE" id="PS50931"/>
    </source>
</evidence>
<dbReference type="AlphaFoldDB" id="A0A6P2IMY6"/>
<feature type="domain" description="HTH lysR-type" evidence="5">
    <location>
        <begin position="1"/>
        <end position="58"/>
    </location>
</feature>
<comment type="similarity">
    <text evidence="1">Belongs to the LysR transcriptional regulatory family.</text>
</comment>
<dbReference type="RefSeq" id="WP_174938452.1">
    <property type="nucleotide sequence ID" value="NZ_CABVPY010000006.1"/>
</dbReference>
<protein>
    <submittedName>
        <fullName evidence="6">LysR family transcriptional regulator</fullName>
    </submittedName>
</protein>
<dbReference type="PANTHER" id="PTHR30419">
    <property type="entry name" value="HTH-TYPE TRANSCRIPTIONAL REGULATOR YBHD"/>
    <property type="match status" value="1"/>
</dbReference>
<dbReference type="Pfam" id="PF00126">
    <property type="entry name" value="HTH_1"/>
    <property type="match status" value="1"/>
</dbReference>
<dbReference type="GO" id="GO:0003677">
    <property type="term" value="F:DNA binding"/>
    <property type="evidence" value="ECO:0007669"/>
    <property type="project" value="UniProtKB-KW"/>
</dbReference>
<gene>
    <name evidence="6" type="ORF">BLA6863_01320</name>
</gene>
<dbReference type="Pfam" id="PF03466">
    <property type="entry name" value="LysR_substrate"/>
    <property type="match status" value="1"/>
</dbReference>
<proteinExistence type="inferred from homology"/>
<dbReference type="PROSITE" id="PS50931">
    <property type="entry name" value="HTH_LYSR"/>
    <property type="match status" value="1"/>
</dbReference>
<evidence type="ECO:0000313" key="7">
    <source>
        <dbReference type="Proteomes" id="UP000494170"/>
    </source>
</evidence>
<dbReference type="GO" id="GO:0005829">
    <property type="term" value="C:cytosol"/>
    <property type="evidence" value="ECO:0007669"/>
    <property type="project" value="TreeGrafter"/>
</dbReference>
<evidence type="ECO:0000256" key="1">
    <source>
        <dbReference type="ARBA" id="ARBA00009437"/>
    </source>
</evidence>
<dbReference type="InterPro" id="IPR050950">
    <property type="entry name" value="HTH-type_LysR_regulators"/>
</dbReference>
<keyword evidence="3" id="KW-0238">DNA-binding</keyword>
<sequence>MKPNQLHAFVAVATELSIRGAARVLGVSAPAVTKIVRELEREIGAPLVERSVKGVELTEYGVALLPRARLLLDDMRRARDEITQLRDGRTGQLRIAVSASFAQTIFVPAYKLLRAQRPGVSVHVSEFGLAGMLSRLHDAQVDFAIMHVDPQALSEEFVSIPLGSVQLVLGASSRHPLRNRRRIRDFIDAEWALPGADSDPLSATTKLFASIGLPVPTRVIQGDSITAALALVAQMNMVGFFVEPLAVDVFKRLGIRAVELDDPLPVLQMCVIHRRGSRLTPAALQFIDCVKQVLATRE</sequence>
<dbReference type="Gene3D" id="1.10.10.10">
    <property type="entry name" value="Winged helix-like DNA-binding domain superfamily/Winged helix DNA-binding domain"/>
    <property type="match status" value="1"/>
</dbReference>
<keyword evidence="4" id="KW-0804">Transcription</keyword>
<dbReference type="Gene3D" id="3.40.190.290">
    <property type="match status" value="1"/>
</dbReference>
<keyword evidence="2" id="KW-0805">Transcription regulation</keyword>
<evidence type="ECO:0000256" key="4">
    <source>
        <dbReference type="ARBA" id="ARBA00023163"/>
    </source>
</evidence>
<evidence type="ECO:0000256" key="2">
    <source>
        <dbReference type="ARBA" id="ARBA00023015"/>
    </source>
</evidence>
<name>A0A6P2IMY6_BURL3</name>